<evidence type="ECO:0000256" key="9">
    <source>
        <dbReference type="SAM" id="Phobius"/>
    </source>
</evidence>
<keyword evidence="5 9" id="KW-0812">Transmembrane</keyword>
<evidence type="ECO:0000256" key="8">
    <source>
        <dbReference type="SAM" id="MobiDB-lite"/>
    </source>
</evidence>
<feature type="region of interest" description="Disordered" evidence="8">
    <location>
        <begin position="1"/>
        <end position="21"/>
    </location>
</feature>
<feature type="transmembrane region" description="Helical" evidence="9">
    <location>
        <begin position="114"/>
        <end position="135"/>
    </location>
</feature>
<dbReference type="GO" id="GO:0005886">
    <property type="term" value="C:plasma membrane"/>
    <property type="evidence" value="ECO:0007669"/>
    <property type="project" value="UniProtKB-SubCell"/>
</dbReference>
<name>S4MKK1_9ACTN</name>
<evidence type="ECO:0000256" key="2">
    <source>
        <dbReference type="ARBA" id="ARBA00010735"/>
    </source>
</evidence>
<keyword evidence="7 9" id="KW-0472">Membrane</keyword>
<keyword evidence="4" id="KW-1003">Cell membrane</keyword>
<sequence length="263" mass="27934">MTESTMSTSSTPARPVSRGREIRTGLRDATPLALGALPFGLLFGAVGQQADLSLLDTMLMSALVNGGSAQMIATGLMASGTAWFLVVATCLVVNMRHVFYSAALSAKVRHLPTLWRAVLAYGMIDAIYVLAAKRYEDATGDRRGQQHWYVLAASVLMYVGWLSSTLIGYVFGKDVTSIDGLGLDFAIYATYIGLVVSCFTSKRAVAAGLMGGVLALALHRLPYQSGLFFATLAATVALALWEGRVRAEDGTPKSAEQEPTANG</sequence>
<accession>S4MKK1</accession>
<proteinExistence type="inferred from homology"/>
<feature type="compositionally biased region" description="Low complexity" evidence="8">
    <location>
        <begin position="1"/>
        <end position="11"/>
    </location>
</feature>
<dbReference type="AlphaFoldDB" id="S4MKK1"/>
<keyword evidence="6 9" id="KW-1133">Transmembrane helix</keyword>
<evidence type="ECO:0000256" key="6">
    <source>
        <dbReference type="ARBA" id="ARBA00022989"/>
    </source>
</evidence>
<protein>
    <submittedName>
        <fullName evidence="10">Putative Branched-chain amino acid transport protein AzlC</fullName>
    </submittedName>
</protein>
<feature type="transmembrane region" description="Helical" evidence="9">
    <location>
        <begin position="147"/>
        <end position="171"/>
    </location>
</feature>
<dbReference type="InterPro" id="IPR011606">
    <property type="entry name" value="Brnchd-chn_aa_trnsp_permease"/>
</dbReference>
<keyword evidence="3" id="KW-0813">Transport</keyword>
<reference evidence="10 11" key="1">
    <citation type="submission" date="2013-02" db="EMBL/GenBank/DDBJ databases">
        <title>Draft Genome Sequence of Streptomyces afghaniensis, Which Produces Compounds of the Julimycin B-Complex.</title>
        <authorList>
            <person name="Gruening B.A."/>
            <person name="Praeg A."/>
            <person name="Erxleben A."/>
            <person name="Guenther S."/>
            <person name="Fiedler H.-P."/>
            <person name="Goodfellow M."/>
            <person name="Mueller M."/>
        </authorList>
    </citation>
    <scope>NUCLEOTIDE SEQUENCE [LARGE SCALE GENOMIC DNA]</scope>
    <source>
        <strain evidence="10 11">772</strain>
    </source>
</reference>
<organism evidence="10 11">
    <name type="scientific">Streptomyces afghaniensis 772</name>
    <dbReference type="NCBI Taxonomy" id="1283301"/>
    <lineage>
        <taxon>Bacteria</taxon>
        <taxon>Bacillati</taxon>
        <taxon>Actinomycetota</taxon>
        <taxon>Actinomycetes</taxon>
        <taxon>Kitasatosporales</taxon>
        <taxon>Streptomycetaceae</taxon>
        <taxon>Streptomyces</taxon>
    </lineage>
</organism>
<evidence type="ECO:0000313" key="11">
    <source>
        <dbReference type="Proteomes" id="UP000015001"/>
    </source>
</evidence>
<dbReference type="HOGENOM" id="CLU_065777_1_1_11"/>
<feature type="transmembrane region" description="Helical" evidence="9">
    <location>
        <begin position="71"/>
        <end position="93"/>
    </location>
</feature>
<evidence type="ECO:0000256" key="4">
    <source>
        <dbReference type="ARBA" id="ARBA00022475"/>
    </source>
</evidence>
<feature type="transmembrane region" description="Helical" evidence="9">
    <location>
        <begin position="183"/>
        <end position="202"/>
    </location>
</feature>
<keyword evidence="11" id="KW-1185">Reference proteome</keyword>
<evidence type="ECO:0000256" key="1">
    <source>
        <dbReference type="ARBA" id="ARBA00004651"/>
    </source>
</evidence>
<evidence type="ECO:0000256" key="7">
    <source>
        <dbReference type="ARBA" id="ARBA00023136"/>
    </source>
</evidence>
<comment type="caution">
    <text evidence="10">The sequence shown here is derived from an EMBL/GenBank/DDBJ whole genome shotgun (WGS) entry which is preliminary data.</text>
</comment>
<evidence type="ECO:0000256" key="5">
    <source>
        <dbReference type="ARBA" id="ARBA00022692"/>
    </source>
</evidence>
<comment type="subcellular location">
    <subcellularLocation>
        <location evidence="1">Cell membrane</location>
        <topology evidence="1">Multi-pass membrane protein</topology>
    </subcellularLocation>
</comment>
<comment type="similarity">
    <text evidence="2">Belongs to the AzlC family.</text>
</comment>
<dbReference type="PANTHER" id="PTHR34979">
    <property type="entry name" value="INNER MEMBRANE PROTEIN YGAZ"/>
    <property type="match status" value="1"/>
</dbReference>
<gene>
    <name evidence="10" type="ORF">STAFG_5758</name>
</gene>
<dbReference type="PANTHER" id="PTHR34979:SF1">
    <property type="entry name" value="INNER MEMBRANE PROTEIN YGAZ"/>
    <property type="match status" value="1"/>
</dbReference>
<dbReference type="Pfam" id="PF03591">
    <property type="entry name" value="AzlC"/>
    <property type="match status" value="1"/>
</dbReference>
<evidence type="ECO:0000313" key="10">
    <source>
        <dbReference type="EMBL" id="EPJ37151.1"/>
    </source>
</evidence>
<dbReference type="GO" id="GO:1903785">
    <property type="term" value="P:L-valine transmembrane transport"/>
    <property type="evidence" value="ECO:0007669"/>
    <property type="project" value="TreeGrafter"/>
</dbReference>
<feature type="transmembrane region" description="Helical" evidence="9">
    <location>
        <begin position="222"/>
        <end position="241"/>
    </location>
</feature>
<evidence type="ECO:0000256" key="3">
    <source>
        <dbReference type="ARBA" id="ARBA00022448"/>
    </source>
</evidence>
<dbReference type="PATRIC" id="fig|1283301.3.peg.5726"/>
<dbReference type="Proteomes" id="UP000015001">
    <property type="component" value="Unassembled WGS sequence"/>
</dbReference>
<dbReference type="EMBL" id="AOPY01001519">
    <property type="protein sequence ID" value="EPJ37151.1"/>
    <property type="molecule type" value="Genomic_DNA"/>
</dbReference>